<feature type="compositionally biased region" description="Basic residues" evidence="9">
    <location>
        <begin position="346"/>
        <end position="355"/>
    </location>
</feature>
<comment type="subcellular location">
    <subcellularLocation>
        <location evidence="2">Chromosome</location>
        <location evidence="2">Telomere</location>
    </subcellularLocation>
    <subcellularLocation>
        <location evidence="1">Nucleus</location>
    </subcellularLocation>
</comment>
<evidence type="ECO:0000313" key="11">
    <source>
        <dbReference type="EMBL" id="KAK5081829.1"/>
    </source>
</evidence>
<proteinExistence type="predicted"/>
<feature type="compositionally biased region" description="Basic and acidic residues" evidence="9">
    <location>
        <begin position="356"/>
        <end position="388"/>
    </location>
</feature>
<feature type="compositionally biased region" description="Basic and acidic residues" evidence="9">
    <location>
        <begin position="214"/>
        <end position="234"/>
    </location>
</feature>
<feature type="compositionally biased region" description="Basic and acidic residues" evidence="9">
    <location>
        <begin position="395"/>
        <end position="411"/>
    </location>
</feature>
<dbReference type="PANTHER" id="PTHR13989:SF33">
    <property type="entry name" value="CST COMPLEX SUBUNIT STN1"/>
    <property type="match status" value="1"/>
</dbReference>
<dbReference type="Gene3D" id="2.40.50.140">
    <property type="entry name" value="Nucleic acid-binding proteins"/>
    <property type="match status" value="1"/>
</dbReference>
<evidence type="ECO:0000259" key="10">
    <source>
        <dbReference type="Pfam" id="PF10451"/>
    </source>
</evidence>
<keyword evidence="7" id="KW-0539">Nucleus</keyword>
<keyword evidence="12" id="KW-1185">Reference proteome</keyword>
<feature type="compositionally biased region" description="Polar residues" evidence="9">
    <location>
        <begin position="87"/>
        <end position="96"/>
    </location>
</feature>
<dbReference type="PANTHER" id="PTHR13989">
    <property type="entry name" value="REPLICATION PROTEIN A-RELATED"/>
    <property type="match status" value="1"/>
</dbReference>
<evidence type="ECO:0000256" key="2">
    <source>
        <dbReference type="ARBA" id="ARBA00004574"/>
    </source>
</evidence>
<feature type="compositionally biased region" description="Basic and acidic residues" evidence="9">
    <location>
        <begin position="72"/>
        <end position="85"/>
    </location>
</feature>
<feature type="compositionally biased region" description="Basic and acidic residues" evidence="9">
    <location>
        <begin position="17"/>
        <end position="26"/>
    </location>
</feature>
<keyword evidence="4" id="KW-0158">Chromosome</keyword>
<keyword evidence="6" id="KW-0238">DNA-binding</keyword>
<evidence type="ECO:0000256" key="4">
    <source>
        <dbReference type="ARBA" id="ARBA00022454"/>
    </source>
</evidence>
<evidence type="ECO:0000256" key="3">
    <source>
        <dbReference type="ARBA" id="ARBA00017411"/>
    </source>
</evidence>
<evidence type="ECO:0000313" key="12">
    <source>
        <dbReference type="Proteomes" id="UP001345013"/>
    </source>
</evidence>
<feature type="domain" description="CST complex subunit Stn1 N-terminal" evidence="10">
    <location>
        <begin position="105"/>
        <end position="208"/>
    </location>
</feature>
<dbReference type="Proteomes" id="UP001345013">
    <property type="component" value="Unassembled WGS sequence"/>
</dbReference>
<evidence type="ECO:0000256" key="6">
    <source>
        <dbReference type="ARBA" id="ARBA00023125"/>
    </source>
</evidence>
<dbReference type="InterPro" id="IPR012340">
    <property type="entry name" value="NA-bd_OB-fold"/>
</dbReference>
<reference evidence="11 12" key="1">
    <citation type="submission" date="2023-08" db="EMBL/GenBank/DDBJ databases">
        <title>Black Yeasts Isolated from many extreme environments.</title>
        <authorList>
            <person name="Coleine C."/>
            <person name="Stajich J.E."/>
            <person name="Selbmann L."/>
        </authorList>
    </citation>
    <scope>NUCLEOTIDE SEQUENCE [LARGE SCALE GENOMIC DNA]</scope>
    <source>
        <strain evidence="11 12">CCFEE 5885</strain>
    </source>
</reference>
<comment type="caution">
    <text evidence="11">The sequence shown here is derived from an EMBL/GenBank/DDBJ whole genome shotgun (WGS) entry which is preliminary data.</text>
</comment>
<feature type="region of interest" description="Disordered" evidence="9">
    <location>
        <begin position="344"/>
        <end position="466"/>
    </location>
</feature>
<sequence length="505" mass="56949">MPDDYSSPDKPQHRNVKGLDDVETQARRLYGKRALIASDKADGDLGRKPTKHGRGSGSNNPPDHLSGLSLAKKSEPQPSCKRDEQPAASSTGESRMTSISTVPADLTFYPAYCHKASPTYFQWVKLTAHDIHHSLRHHEGYLHSWITQQMCSHNRNIPQLLFYKNHPIQFVQVIGIVVSLEEYFEKFWLFTIDDSSGATIDVICQKPNKDKMAAQKYKSDTSEHEKEEDAEIQKSSDQVAAEVDVGALLQVKGTITLFQRNNHLNQATHFISHTNRTKQQVVPKQEAPTRQITLQRWAVVHDTNKEIALIAARTKFYDGVLSKPWSLTKQEQGKLHRKALNEVEHKRKRVRRHAEKGKQVKDEEARDAEAILREYAEEERARESEAAEARAAGEALKESLLRERTTVEDIPKTATTATERSKPPTTGSADARTVKKDKRRKRRSEKPVIEAQMSTTASSHGLDRTKEDTSLSFAADDGERSALLRAAFGWWPESGVMPTTSPRLP</sequence>
<gene>
    <name evidence="11" type="ORF">LTR24_008132</name>
</gene>
<name>A0ABR0K126_9EURO</name>
<dbReference type="SUPFAM" id="SSF50249">
    <property type="entry name" value="Nucleic acid-binding proteins"/>
    <property type="match status" value="1"/>
</dbReference>
<evidence type="ECO:0000256" key="8">
    <source>
        <dbReference type="ARBA" id="ARBA00030039"/>
    </source>
</evidence>
<organism evidence="11 12">
    <name type="scientific">Lithohypha guttulata</name>
    <dbReference type="NCBI Taxonomy" id="1690604"/>
    <lineage>
        <taxon>Eukaryota</taxon>
        <taxon>Fungi</taxon>
        <taxon>Dikarya</taxon>
        <taxon>Ascomycota</taxon>
        <taxon>Pezizomycotina</taxon>
        <taxon>Eurotiomycetes</taxon>
        <taxon>Chaetothyriomycetidae</taxon>
        <taxon>Chaetothyriales</taxon>
        <taxon>Trichomeriaceae</taxon>
        <taxon>Lithohypha</taxon>
    </lineage>
</organism>
<evidence type="ECO:0000256" key="7">
    <source>
        <dbReference type="ARBA" id="ARBA00023242"/>
    </source>
</evidence>
<evidence type="ECO:0000256" key="9">
    <source>
        <dbReference type="SAM" id="MobiDB-lite"/>
    </source>
</evidence>
<feature type="compositionally biased region" description="Polar residues" evidence="9">
    <location>
        <begin position="413"/>
        <end position="428"/>
    </location>
</feature>
<dbReference type="EMBL" id="JAVRRG010000134">
    <property type="protein sequence ID" value="KAK5081829.1"/>
    <property type="molecule type" value="Genomic_DNA"/>
</dbReference>
<feature type="region of interest" description="Disordered" evidence="9">
    <location>
        <begin position="1"/>
        <end position="96"/>
    </location>
</feature>
<evidence type="ECO:0000256" key="5">
    <source>
        <dbReference type="ARBA" id="ARBA00022895"/>
    </source>
</evidence>
<accession>A0ABR0K126</accession>
<feature type="region of interest" description="Disordered" evidence="9">
    <location>
        <begin position="214"/>
        <end position="237"/>
    </location>
</feature>
<dbReference type="InterPro" id="IPR018856">
    <property type="entry name" value="Stn1_N"/>
</dbReference>
<keyword evidence="5" id="KW-0779">Telomere</keyword>
<feature type="compositionally biased region" description="Basic residues" evidence="9">
    <location>
        <begin position="435"/>
        <end position="444"/>
    </location>
</feature>
<protein>
    <recommendedName>
        <fullName evidence="3">CST complex subunit STN1</fullName>
    </recommendedName>
    <alternativeName>
        <fullName evidence="8">Suppressor of cdc thirteen homolog</fullName>
    </alternativeName>
</protein>
<dbReference type="InterPro" id="IPR040260">
    <property type="entry name" value="RFA2-like"/>
</dbReference>
<evidence type="ECO:0000256" key="1">
    <source>
        <dbReference type="ARBA" id="ARBA00004123"/>
    </source>
</evidence>
<dbReference type="Pfam" id="PF10451">
    <property type="entry name" value="Stn1"/>
    <property type="match status" value="1"/>
</dbReference>